<evidence type="ECO:0000256" key="1">
    <source>
        <dbReference type="SAM" id="MobiDB-lite"/>
    </source>
</evidence>
<reference evidence="2 3" key="1">
    <citation type="submission" date="2019-05" db="EMBL/GenBank/DDBJ databases">
        <title>Another draft genome of Portunus trituberculatus and its Hox gene families provides insights of decapod evolution.</title>
        <authorList>
            <person name="Jeong J.-H."/>
            <person name="Song I."/>
            <person name="Kim S."/>
            <person name="Choi T."/>
            <person name="Kim D."/>
            <person name="Ryu S."/>
            <person name="Kim W."/>
        </authorList>
    </citation>
    <scope>NUCLEOTIDE SEQUENCE [LARGE SCALE GENOMIC DNA]</scope>
    <source>
        <tissue evidence="2">Muscle</tissue>
    </source>
</reference>
<keyword evidence="3" id="KW-1185">Reference proteome</keyword>
<evidence type="ECO:0000313" key="2">
    <source>
        <dbReference type="EMBL" id="MPD00006.1"/>
    </source>
</evidence>
<name>A0A5B7JZF8_PORTR</name>
<accession>A0A5B7JZF8</accession>
<dbReference type="EMBL" id="VSRR010120911">
    <property type="protein sequence ID" value="MPD00006.1"/>
    <property type="molecule type" value="Genomic_DNA"/>
</dbReference>
<organism evidence="2 3">
    <name type="scientific">Portunus trituberculatus</name>
    <name type="common">Swimming crab</name>
    <name type="synonym">Neptunus trituberculatus</name>
    <dbReference type="NCBI Taxonomy" id="210409"/>
    <lineage>
        <taxon>Eukaryota</taxon>
        <taxon>Metazoa</taxon>
        <taxon>Ecdysozoa</taxon>
        <taxon>Arthropoda</taxon>
        <taxon>Crustacea</taxon>
        <taxon>Multicrustacea</taxon>
        <taxon>Malacostraca</taxon>
        <taxon>Eumalacostraca</taxon>
        <taxon>Eucarida</taxon>
        <taxon>Decapoda</taxon>
        <taxon>Pleocyemata</taxon>
        <taxon>Brachyura</taxon>
        <taxon>Eubrachyura</taxon>
        <taxon>Portunoidea</taxon>
        <taxon>Portunidae</taxon>
        <taxon>Portuninae</taxon>
        <taxon>Portunus</taxon>
    </lineage>
</organism>
<comment type="caution">
    <text evidence="2">The sequence shown here is derived from an EMBL/GenBank/DDBJ whole genome shotgun (WGS) entry which is preliminary data.</text>
</comment>
<evidence type="ECO:0000313" key="3">
    <source>
        <dbReference type="Proteomes" id="UP000324222"/>
    </source>
</evidence>
<feature type="compositionally biased region" description="Gly residues" evidence="1">
    <location>
        <begin position="59"/>
        <end position="69"/>
    </location>
</feature>
<dbReference type="AlphaFoldDB" id="A0A5B7JZF8"/>
<gene>
    <name evidence="2" type="ORF">E2C01_095452</name>
</gene>
<proteinExistence type="predicted"/>
<sequence length="80" mass="8717">MCIKFPVTDRSFRSVLAVLASRRSKESLHYIRLGMELTVLHICWLWPPAESEISARTGGMRGGSGGGGPSVSQSVILRES</sequence>
<feature type="region of interest" description="Disordered" evidence="1">
    <location>
        <begin position="56"/>
        <end position="80"/>
    </location>
</feature>
<protein>
    <submittedName>
        <fullName evidence="2">Uncharacterized protein</fullName>
    </submittedName>
</protein>
<dbReference type="Proteomes" id="UP000324222">
    <property type="component" value="Unassembled WGS sequence"/>
</dbReference>